<dbReference type="AlphaFoldDB" id="A0A9D2DF17"/>
<keyword evidence="1" id="KW-0472">Membrane</keyword>
<keyword evidence="1" id="KW-0812">Transmembrane</keyword>
<name>A0A9D2DF17_9BACT</name>
<evidence type="ECO:0000256" key="1">
    <source>
        <dbReference type="SAM" id="Phobius"/>
    </source>
</evidence>
<evidence type="ECO:0000313" key="2">
    <source>
        <dbReference type="EMBL" id="HIZ15604.1"/>
    </source>
</evidence>
<reference evidence="2" key="2">
    <citation type="submission" date="2021-04" db="EMBL/GenBank/DDBJ databases">
        <authorList>
            <person name="Gilroy R."/>
        </authorList>
    </citation>
    <scope>NUCLEOTIDE SEQUENCE</scope>
    <source>
        <strain evidence="2">ChiHjej11B10-19426</strain>
    </source>
</reference>
<comment type="caution">
    <text evidence="2">The sequence shown here is derived from an EMBL/GenBank/DDBJ whole genome shotgun (WGS) entry which is preliminary data.</text>
</comment>
<dbReference type="Proteomes" id="UP000824014">
    <property type="component" value="Unassembled WGS sequence"/>
</dbReference>
<feature type="transmembrane region" description="Helical" evidence="1">
    <location>
        <begin position="143"/>
        <end position="164"/>
    </location>
</feature>
<sequence>MHRVVEYTLMFLVLVLLQVFLFDNLNLSPYLYPLVYVGFIILLPVGLHPAWTLLLGFLVGAVTDLLSGTPGLNTIASTATTFCRPALLNLTIGKDALQEIILPLPLQTGRAKWMKYAGAAILLHCMLFFFFEAASFRYAGFTLLRIAGSATTTFLLIWFLAGLLPARMGK</sequence>
<organism evidence="2 3">
    <name type="scientific">Candidatus Tidjanibacter faecipullorum</name>
    <dbReference type="NCBI Taxonomy" id="2838766"/>
    <lineage>
        <taxon>Bacteria</taxon>
        <taxon>Pseudomonadati</taxon>
        <taxon>Bacteroidota</taxon>
        <taxon>Bacteroidia</taxon>
        <taxon>Bacteroidales</taxon>
        <taxon>Rikenellaceae</taxon>
        <taxon>Tidjanibacter</taxon>
    </lineage>
</organism>
<proteinExistence type="predicted"/>
<protein>
    <submittedName>
        <fullName evidence="2">Rod shape-determining protein MreD</fullName>
    </submittedName>
</protein>
<keyword evidence="1" id="KW-1133">Transmembrane helix</keyword>
<gene>
    <name evidence="2" type="ORF">H9816_06820</name>
</gene>
<feature type="transmembrane region" description="Helical" evidence="1">
    <location>
        <begin position="34"/>
        <end position="59"/>
    </location>
</feature>
<evidence type="ECO:0000313" key="3">
    <source>
        <dbReference type="Proteomes" id="UP000824014"/>
    </source>
</evidence>
<feature type="transmembrane region" description="Helical" evidence="1">
    <location>
        <begin position="7"/>
        <end position="22"/>
    </location>
</feature>
<reference evidence="2" key="1">
    <citation type="journal article" date="2021" name="PeerJ">
        <title>Extensive microbial diversity within the chicken gut microbiome revealed by metagenomics and culture.</title>
        <authorList>
            <person name="Gilroy R."/>
            <person name="Ravi A."/>
            <person name="Getino M."/>
            <person name="Pursley I."/>
            <person name="Horton D.L."/>
            <person name="Alikhan N.F."/>
            <person name="Baker D."/>
            <person name="Gharbi K."/>
            <person name="Hall N."/>
            <person name="Watson M."/>
            <person name="Adriaenssens E.M."/>
            <person name="Foster-Nyarko E."/>
            <person name="Jarju S."/>
            <person name="Secka A."/>
            <person name="Antonio M."/>
            <person name="Oren A."/>
            <person name="Chaudhuri R.R."/>
            <person name="La Ragione R."/>
            <person name="Hildebrand F."/>
            <person name="Pallen M.J."/>
        </authorList>
    </citation>
    <scope>NUCLEOTIDE SEQUENCE</scope>
    <source>
        <strain evidence="2">ChiHjej11B10-19426</strain>
    </source>
</reference>
<feature type="transmembrane region" description="Helical" evidence="1">
    <location>
        <begin position="113"/>
        <end position="131"/>
    </location>
</feature>
<accession>A0A9D2DF17</accession>
<dbReference type="EMBL" id="DXCC01000023">
    <property type="protein sequence ID" value="HIZ15604.1"/>
    <property type="molecule type" value="Genomic_DNA"/>
</dbReference>